<evidence type="ECO:0000256" key="3">
    <source>
        <dbReference type="ARBA" id="ARBA00004763"/>
    </source>
</evidence>
<dbReference type="Proteomes" id="UP000266287">
    <property type="component" value="Unassembled WGS sequence"/>
</dbReference>
<feature type="domain" description="Pterin-binding" evidence="13">
    <location>
        <begin position="19"/>
        <end position="272"/>
    </location>
</feature>
<keyword evidence="10 12" id="KW-0289">Folate biosynthesis</keyword>
<dbReference type="Pfam" id="PF00809">
    <property type="entry name" value="Pterin_bind"/>
    <property type="match status" value="1"/>
</dbReference>
<dbReference type="GO" id="GO:0046654">
    <property type="term" value="P:tetrahydrofolate biosynthetic process"/>
    <property type="evidence" value="ECO:0007669"/>
    <property type="project" value="UniProtKB-UniPathway"/>
</dbReference>
<dbReference type="InterPro" id="IPR006390">
    <property type="entry name" value="DHP_synth_dom"/>
</dbReference>
<dbReference type="SUPFAM" id="SSF51717">
    <property type="entry name" value="Dihydropteroate synthetase-like"/>
    <property type="match status" value="1"/>
</dbReference>
<reference evidence="14 15" key="1">
    <citation type="submission" date="2018-08" db="EMBL/GenBank/DDBJ databases">
        <title>Draft genome of candidate division NPL-UPA2 bacterium Unc8 that adapted to ultra-basic serpentinizing groundwater.</title>
        <authorList>
            <person name="Ishii S."/>
            <person name="Suzuki S."/>
            <person name="Nealson K.H."/>
        </authorList>
    </citation>
    <scope>NUCLEOTIDE SEQUENCE [LARGE SCALE GENOMIC DNA]</scope>
    <source>
        <strain evidence="14">Unc8</strain>
    </source>
</reference>
<keyword evidence="7 12" id="KW-0808">Transferase</keyword>
<evidence type="ECO:0000259" key="13">
    <source>
        <dbReference type="PROSITE" id="PS50972"/>
    </source>
</evidence>
<dbReference type="EMBL" id="NDHY01000008">
    <property type="protein sequence ID" value="RII00043.1"/>
    <property type="molecule type" value="Genomic_DNA"/>
</dbReference>
<gene>
    <name evidence="14" type="primary">folP</name>
    <name evidence="14" type="ORF">B9J77_03795</name>
</gene>
<proteinExistence type="inferred from homology"/>
<dbReference type="PROSITE" id="PS00792">
    <property type="entry name" value="DHPS_1"/>
    <property type="match status" value="1"/>
</dbReference>
<evidence type="ECO:0000256" key="11">
    <source>
        <dbReference type="ARBA" id="ARBA00030193"/>
    </source>
</evidence>
<keyword evidence="8 12" id="KW-0479">Metal-binding</keyword>
<evidence type="ECO:0000256" key="1">
    <source>
        <dbReference type="ARBA" id="ARBA00000012"/>
    </source>
</evidence>
<dbReference type="PROSITE" id="PS00793">
    <property type="entry name" value="DHPS_2"/>
    <property type="match status" value="1"/>
</dbReference>
<evidence type="ECO:0000256" key="4">
    <source>
        <dbReference type="ARBA" id="ARBA00009503"/>
    </source>
</evidence>
<dbReference type="PROSITE" id="PS50972">
    <property type="entry name" value="PTERIN_BINDING"/>
    <property type="match status" value="1"/>
</dbReference>
<comment type="function">
    <text evidence="12">Catalyzes the condensation of para-aminobenzoate (pABA) with 6-hydroxymethyl-7,8-dihydropterin diphosphate (DHPt-PP) to form 7,8-dihydropteroate (H2Pte), the immediate precursor of folate derivatives.</text>
</comment>
<dbReference type="GO" id="GO:0046872">
    <property type="term" value="F:metal ion binding"/>
    <property type="evidence" value="ECO:0007669"/>
    <property type="project" value="UniProtKB-KW"/>
</dbReference>
<dbReference type="UniPathway" id="UPA00077">
    <property type="reaction ID" value="UER00156"/>
</dbReference>
<evidence type="ECO:0000256" key="7">
    <source>
        <dbReference type="ARBA" id="ARBA00022679"/>
    </source>
</evidence>
<dbReference type="GO" id="GO:0005829">
    <property type="term" value="C:cytosol"/>
    <property type="evidence" value="ECO:0007669"/>
    <property type="project" value="TreeGrafter"/>
</dbReference>
<dbReference type="FunFam" id="3.20.20.20:FF:000006">
    <property type="entry name" value="Dihydropteroate synthase"/>
    <property type="match status" value="1"/>
</dbReference>
<evidence type="ECO:0000256" key="10">
    <source>
        <dbReference type="ARBA" id="ARBA00022909"/>
    </source>
</evidence>
<protein>
    <recommendedName>
        <fullName evidence="6 12">Dihydropteroate synthase</fullName>
        <shortName evidence="12">DHPS</shortName>
        <ecNumber evidence="5 12">2.5.1.15</ecNumber>
    </recommendedName>
    <alternativeName>
        <fullName evidence="11 12">Dihydropteroate pyrophosphorylase</fullName>
    </alternativeName>
</protein>
<comment type="similarity">
    <text evidence="4 12">Belongs to the DHPS family.</text>
</comment>
<evidence type="ECO:0000256" key="8">
    <source>
        <dbReference type="ARBA" id="ARBA00022723"/>
    </source>
</evidence>
<dbReference type="Gene3D" id="3.20.20.20">
    <property type="entry name" value="Dihydropteroate synthase-like"/>
    <property type="match status" value="1"/>
</dbReference>
<dbReference type="CDD" id="cd00739">
    <property type="entry name" value="DHPS"/>
    <property type="match status" value="1"/>
</dbReference>
<comment type="catalytic activity">
    <reaction evidence="1">
        <text>(7,8-dihydropterin-6-yl)methyl diphosphate + 4-aminobenzoate = 7,8-dihydropteroate + diphosphate</text>
        <dbReference type="Rhea" id="RHEA:19949"/>
        <dbReference type="ChEBI" id="CHEBI:17836"/>
        <dbReference type="ChEBI" id="CHEBI:17839"/>
        <dbReference type="ChEBI" id="CHEBI:33019"/>
        <dbReference type="ChEBI" id="CHEBI:72950"/>
        <dbReference type="EC" id="2.5.1.15"/>
    </reaction>
</comment>
<dbReference type="GO" id="GO:0046656">
    <property type="term" value="P:folic acid biosynthetic process"/>
    <property type="evidence" value="ECO:0007669"/>
    <property type="project" value="UniProtKB-KW"/>
</dbReference>
<dbReference type="PANTHER" id="PTHR20941">
    <property type="entry name" value="FOLATE SYNTHESIS PROTEINS"/>
    <property type="match status" value="1"/>
</dbReference>
<evidence type="ECO:0000256" key="5">
    <source>
        <dbReference type="ARBA" id="ARBA00012458"/>
    </source>
</evidence>
<sequence>MKEFELHCGKYRLRLGKRTAVMGILNVTPDSFFDGGKHFTPDDALSRARYLAAAGADIIDVGGESTRPGSLTISSDEEVKRIIPVISHLAQELNIPISVDTSKSIVAREAIKAGASLVNDITALCGDLSLGEVVAEYNLPLILMHMQGTPKNMQENPYYRSLVPEIISFFEEAIKKAKAIGIREENLLIDPGIGFGKKTSHNLEIIKNLEKFAILEKPLVIGLSRKSFIGNVLNLPVEERLEASLAAMTCAILNGAHIVRVHDVGETVRAAGIVDAIMGSK</sequence>
<evidence type="ECO:0000256" key="6">
    <source>
        <dbReference type="ARBA" id="ARBA00016919"/>
    </source>
</evidence>
<evidence type="ECO:0000313" key="14">
    <source>
        <dbReference type="EMBL" id="RII00043.1"/>
    </source>
</evidence>
<dbReference type="NCBIfam" id="TIGR01496">
    <property type="entry name" value="DHPS"/>
    <property type="match status" value="1"/>
</dbReference>
<dbReference type="GO" id="GO:0004156">
    <property type="term" value="F:dihydropteroate synthase activity"/>
    <property type="evidence" value="ECO:0007669"/>
    <property type="project" value="UniProtKB-EC"/>
</dbReference>
<dbReference type="EC" id="2.5.1.15" evidence="5 12"/>
<dbReference type="PANTHER" id="PTHR20941:SF1">
    <property type="entry name" value="FOLIC ACID SYNTHESIS PROTEIN FOL1"/>
    <property type="match status" value="1"/>
</dbReference>
<dbReference type="InterPro" id="IPR011005">
    <property type="entry name" value="Dihydropteroate_synth-like_sf"/>
</dbReference>
<organism evidence="14 15">
    <name type="scientific">candidate division NPL-UPA2 bacterium Unc8</name>
    <dbReference type="NCBI Taxonomy" id="1980939"/>
    <lineage>
        <taxon>Bacteria</taxon>
    </lineage>
</organism>
<accession>A0A399FXX6</accession>
<evidence type="ECO:0000256" key="9">
    <source>
        <dbReference type="ARBA" id="ARBA00022842"/>
    </source>
</evidence>
<evidence type="ECO:0000256" key="12">
    <source>
        <dbReference type="RuleBase" id="RU361205"/>
    </source>
</evidence>
<evidence type="ECO:0000313" key="15">
    <source>
        <dbReference type="Proteomes" id="UP000266287"/>
    </source>
</evidence>
<keyword evidence="9 12" id="KW-0460">Magnesium</keyword>
<comment type="pathway">
    <text evidence="3 12">Cofactor biosynthesis; tetrahydrofolate biosynthesis; 7,8-dihydrofolate from 2-amino-4-hydroxy-6-hydroxymethyl-7,8-dihydropteridine diphosphate and 4-aminobenzoate: step 1/2.</text>
</comment>
<comment type="cofactor">
    <cofactor evidence="2 12">
        <name>Mg(2+)</name>
        <dbReference type="ChEBI" id="CHEBI:18420"/>
    </cofactor>
</comment>
<dbReference type="InterPro" id="IPR000489">
    <property type="entry name" value="Pterin-binding_dom"/>
</dbReference>
<dbReference type="InterPro" id="IPR045031">
    <property type="entry name" value="DHP_synth-like"/>
</dbReference>
<evidence type="ECO:0000256" key="2">
    <source>
        <dbReference type="ARBA" id="ARBA00001946"/>
    </source>
</evidence>
<comment type="caution">
    <text evidence="14">The sequence shown here is derived from an EMBL/GenBank/DDBJ whole genome shotgun (WGS) entry which is preliminary data.</text>
</comment>
<name>A0A399FXX6_UNCN2</name>
<dbReference type="AlphaFoldDB" id="A0A399FXX6"/>